<dbReference type="EC" id="2.3.1.-" evidence="5"/>
<keyword evidence="2 5" id="KW-0012">Acyltransferase</keyword>
<proteinExistence type="predicted"/>
<keyword evidence="1 5" id="KW-0808">Transferase</keyword>
<evidence type="ECO:0000313" key="4">
    <source>
        <dbReference type="EMBL" id="GGH11624.1"/>
    </source>
</evidence>
<reference evidence="7" key="2">
    <citation type="journal article" date="2019" name="Int. J. Syst. Evol. Microbiol.">
        <title>The Global Catalogue of Microorganisms (GCM) 10K type strain sequencing project: providing services to taxonomists for standard genome sequencing and annotation.</title>
        <authorList>
            <consortium name="The Broad Institute Genomics Platform"/>
            <consortium name="The Broad Institute Genome Sequencing Center for Infectious Disease"/>
            <person name="Wu L."/>
            <person name="Ma J."/>
        </authorList>
    </citation>
    <scope>NUCLEOTIDE SEQUENCE [LARGE SCALE GENOMIC DNA]</scope>
    <source>
        <strain evidence="7">CGMCC 1.15287</strain>
    </source>
</reference>
<feature type="domain" description="N-acetyltransferase" evidence="3">
    <location>
        <begin position="3"/>
        <end position="144"/>
    </location>
</feature>
<dbReference type="EMBL" id="JACIEF010000003">
    <property type="protein sequence ID" value="MBB4109333.1"/>
    <property type="molecule type" value="Genomic_DNA"/>
</dbReference>
<dbReference type="PROSITE" id="PS51186">
    <property type="entry name" value="GNAT"/>
    <property type="match status" value="1"/>
</dbReference>
<dbReference type="GO" id="GO:0016747">
    <property type="term" value="F:acyltransferase activity, transferring groups other than amino-acyl groups"/>
    <property type="evidence" value="ECO:0007669"/>
    <property type="project" value="InterPro"/>
</dbReference>
<evidence type="ECO:0000259" key="3">
    <source>
        <dbReference type="PROSITE" id="PS51186"/>
    </source>
</evidence>
<organism evidence="5 6">
    <name type="scientific">Pedobacter zeae</name>
    <dbReference type="NCBI Taxonomy" id="1737356"/>
    <lineage>
        <taxon>Bacteria</taxon>
        <taxon>Pseudomonadati</taxon>
        <taxon>Bacteroidota</taxon>
        <taxon>Sphingobacteriia</taxon>
        <taxon>Sphingobacteriales</taxon>
        <taxon>Sphingobacteriaceae</taxon>
        <taxon>Pedobacter</taxon>
    </lineage>
</organism>
<dbReference type="EMBL" id="BMHZ01000003">
    <property type="protein sequence ID" value="GGH11624.1"/>
    <property type="molecule type" value="Genomic_DNA"/>
</dbReference>
<protein>
    <submittedName>
        <fullName evidence="5">Putative acetyltransferase</fullName>
        <ecNumber evidence="5">2.3.1.-</ecNumber>
    </submittedName>
</protein>
<gene>
    <name evidence="4" type="ORF">GCM10007422_30960</name>
    <name evidence="5" type="ORF">GGQ60_003342</name>
</gene>
<name>A0A7W6KCM9_9SPHI</name>
<accession>A0A7W6KCM9</accession>
<dbReference type="Proteomes" id="UP000532273">
    <property type="component" value="Unassembled WGS sequence"/>
</dbReference>
<evidence type="ECO:0000313" key="5">
    <source>
        <dbReference type="EMBL" id="MBB4109333.1"/>
    </source>
</evidence>
<evidence type="ECO:0000256" key="1">
    <source>
        <dbReference type="ARBA" id="ARBA00022679"/>
    </source>
</evidence>
<dbReference type="SUPFAM" id="SSF55729">
    <property type="entry name" value="Acyl-CoA N-acyltransferases (Nat)"/>
    <property type="match status" value="1"/>
</dbReference>
<sequence>MLQQIRLATPADYIRIMEIWESAVIATHHFLLEEDFSYYRQIIPRNYLPALQVFLLIDQGEPIGFAAASEGNLEMLFIHNEYRGKGYGLKLFSFMKEVHGVTRVDVNEQNHQAIGFYTKLGFKKTGRSEKDGSGKNYPILHMAL</sequence>
<reference evidence="4" key="1">
    <citation type="journal article" date="2014" name="Int. J. Syst. Evol. Microbiol.">
        <title>Complete genome of a new Firmicutes species belonging to the dominant human colonic microbiota ('Ruminococcus bicirculans') reveals two chromosomes and a selective capacity to utilize plant glucans.</title>
        <authorList>
            <consortium name="NISC Comparative Sequencing Program"/>
            <person name="Wegmann U."/>
            <person name="Louis P."/>
            <person name="Goesmann A."/>
            <person name="Henrissat B."/>
            <person name="Duncan S.H."/>
            <person name="Flint H.J."/>
        </authorList>
    </citation>
    <scope>NUCLEOTIDE SEQUENCE</scope>
    <source>
        <strain evidence="4">CGMCC 1.15287</strain>
    </source>
</reference>
<dbReference type="PANTHER" id="PTHR43800">
    <property type="entry name" value="PEPTIDYL-LYSINE N-ACETYLTRANSFERASE YJAB"/>
    <property type="match status" value="1"/>
</dbReference>
<dbReference type="PANTHER" id="PTHR43800:SF1">
    <property type="entry name" value="PEPTIDYL-LYSINE N-ACETYLTRANSFERASE YJAB"/>
    <property type="match status" value="1"/>
</dbReference>
<dbReference type="InterPro" id="IPR016181">
    <property type="entry name" value="Acyl_CoA_acyltransferase"/>
</dbReference>
<dbReference type="Pfam" id="PF13508">
    <property type="entry name" value="Acetyltransf_7"/>
    <property type="match status" value="1"/>
</dbReference>
<reference evidence="5 6" key="3">
    <citation type="submission" date="2020-08" db="EMBL/GenBank/DDBJ databases">
        <title>Genomic Encyclopedia of Type Strains, Phase IV (KMG-IV): sequencing the most valuable type-strain genomes for metagenomic binning, comparative biology and taxonomic classification.</title>
        <authorList>
            <person name="Goeker M."/>
        </authorList>
    </citation>
    <scope>NUCLEOTIDE SEQUENCE [LARGE SCALE GENOMIC DNA]</scope>
    <source>
        <strain evidence="5 6">DSM 100774</strain>
    </source>
</reference>
<reference evidence="4" key="4">
    <citation type="submission" date="2024-05" db="EMBL/GenBank/DDBJ databases">
        <authorList>
            <person name="Sun Q."/>
            <person name="Zhou Y."/>
        </authorList>
    </citation>
    <scope>NUCLEOTIDE SEQUENCE</scope>
    <source>
        <strain evidence="4">CGMCC 1.15287</strain>
    </source>
</reference>
<evidence type="ECO:0000313" key="7">
    <source>
        <dbReference type="Proteomes" id="UP000642938"/>
    </source>
</evidence>
<comment type="caution">
    <text evidence="5">The sequence shown here is derived from an EMBL/GenBank/DDBJ whole genome shotgun (WGS) entry which is preliminary data.</text>
</comment>
<keyword evidence="7" id="KW-1185">Reference proteome</keyword>
<evidence type="ECO:0000256" key="2">
    <source>
        <dbReference type="ARBA" id="ARBA00023315"/>
    </source>
</evidence>
<dbReference type="Gene3D" id="3.40.630.30">
    <property type="match status" value="1"/>
</dbReference>
<dbReference type="Proteomes" id="UP000642938">
    <property type="component" value="Unassembled WGS sequence"/>
</dbReference>
<dbReference type="InterPro" id="IPR000182">
    <property type="entry name" value="GNAT_dom"/>
</dbReference>
<dbReference type="AlphaFoldDB" id="A0A7W6KCM9"/>
<evidence type="ECO:0000313" key="6">
    <source>
        <dbReference type="Proteomes" id="UP000532273"/>
    </source>
</evidence>
<dbReference type="CDD" id="cd04301">
    <property type="entry name" value="NAT_SF"/>
    <property type="match status" value="1"/>
</dbReference>
<dbReference type="RefSeq" id="WP_183766292.1">
    <property type="nucleotide sequence ID" value="NZ_BMHZ01000003.1"/>
</dbReference>